<sequence>MEPQTTESNNGSAGEGSAGFLASCRDRLRSASDGLRCAVAGFAGKLARIARDDPRRVAHSLKVGLALTLVSVFYYVTPLFNGWGDSTISAVITVVFVMEFTVGATLSKGLYRVLATLAAGSLAVGAHLVARLCGGDGEPIVLAVFVFLVGKHVHPPIQNSRCVSTRVFTLVHGGPAASAATFSRFIPEVKARYDYGVVIFILTFALVTVSSYRVEDLIEFAHERVTTIAVGVATCLFTTVFVCPVWAGEDLHNLTAGNLDKLAEFLEGMESECFGENPSEKLEGRAFLQVYRSVLNSKAAEDSLCAFARWEPIHGKFRFHHPWSQYQKIGVLCRQCASSMEALASYVVTSRKSQYPEANSELCVKVGAACGAMSSRSAKALGELSSAVRTMTMPSPTNDDMPAAIGTTTNDFIAELSEDAALLQVVHVAAIVSLLSDIVTQTKRIAEAVDDLARLARFERTERTRNAVVVNIED</sequence>
<feature type="transmembrane region" description="Helical" evidence="9">
    <location>
        <begin position="226"/>
        <end position="247"/>
    </location>
</feature>
<evidence type="ECO:0000256" key="9">
    <source>
        <dbReference type="SAM" id="Phobius"/>
    </source>
</evidence>
<comment type="similarity">
    <text evidence="2">Belongs to the aromatic acid exporter (TC 2.A.85) family.</text>
</comment>
<dbReference type="EMBL" id="CM009755">
    <property type="protein sequence ID" value="PUZ47099.1"/>
    <property type="molecule type" value="Genomic_DNA"/>
</dbReference>
<evidence type="ECO:0000256" key="1">
    <source>
        <dbReference type="ARBA" id="ARBA00004141"/>
    </source>
</evidence>
<feature type="transmembrane region" description="Helical" evidence="9">
    <location>
        <begin position="57"/>
        <end position="76"/>
    </location>
</feature>
<dbReference type="Gramene" id="PUZ47099">
    <property type="protein sequence ID" value="PUZ47099"/>
    <property type="gene ID" value="GQ55_7G135700"/>
</dbReference>
<evidence type="ECO:0000313" key="11">
    <source>
        <dbReference type="Proteomes" id="UP000244336"/>
    </source>
</evidence>
<evidence type="ECO:0000256" key="5">
    <source>
        <dbReference type="ARBA" id="ARBA00022989"/>
    </source>
</evidence>
<dbReference type="STRING" id="1504633.A0A2T7CUT2"/>
<gene>
    <name evidence="10" type="ORF">GQ55_7G135700</name>
</gene>
<evidence type="ECO:0000256" key="3">
    <source>
        <dbReference type="ARBA" id="ARBA00022448"/>
    </source>
</evidence>
<reference evidence="10 11" key="1">
    <citation type="submission" date="2018-04" db="EMBL/GenBank/DDBJ databases">
        <title>WGS assembly of Panicum hallii var. hallii HAL2.</title>
        <authorList>
            <person name="Lovell J."/>
            <person name="Jenkins J."/>
            <person name="Lowry D."/>
            <person name="Mamidi S."/>
            <person name="Sreedasyam A."/>
            <person name="Weng X."/>
            <person name="Barry K."/>
            <person name="Bonette J."/>
            <person name="Campitelli B."/>
            <person name="Daum C."/>
            <person name="Gordon S."/>
            <person name="Gould B."/>
            <person name="Lipzen A."/>
            <person name="MacQueen A."/>
            <person name="Palacio-Mejia J."/>
            <person name="Plott C."/>
            <person name="Shakirov E."/>
            <person name="Shu S."/>
            <person name="Yoshinaga Y."/>
            <person name="Zane M."/>
            <person name="Rokhsar D."/>
            <person name="Grimwood J."/>
            <person name="Schmutz J."/>
            <person name="Juenger T."/>
        </authorList>
    </citation>
    <scope>NUCLEOTIDE SEQUENCE [LARGE SCALE GENOMIC DNA]</scope>
    <source>
        <strain evidence="11">cv. HAL2</strain>
    </source>
</reference>
<feature type="transmembrane region" description="Helical" evidence="9">
    <location>
        <begin position="195"/>
        <end position="214"/>
    </location>
</feature>
<organism evidence="10 11">
    <name type="scientific">Panicum hallii var. hallii</name>
    <dbReference type="NCBI Taxonomy" id="1504633"/>
    <lineage>
        <taxon>Eukaryota</taxon>
        <taxon>Viridiplantae</taxon>
        <taxon>Streptophyta</taxon>
        <taxon>Embryophyta</taxon>
        <taxon>Tracheophyta</taxon>
        <taxon>Spermatophyta</taxon>
        <taxon>Magnoliopsida</taxon>
        <taxon>Liliopsida</taxon>
        <taxon>Poales</taxon>
        <taxon>Poaceae</taxon>
        <taxon>PACMAD clade</taxon>
        <taxon>Panicoideae</taxon>
        <taxon>Panicodae</taxon>
        <taxon>Paniceae</taxon>
        <taxon>Panicinae</taxon>
        <taxon>Panicum</taxon>
        <taxon>Panicum sect. Panicum</taxon>
    </lineage>
</organism>
<evidence type="ECO:0000256" key="2">
    <source>
        <dbReference type="ARBA" id="ARBA00007079"/>
    </source>
</evidence>
<dbReference type="OrthoDB" id="68611at2759"/>
<comment type="subcellular location">
    <subcellularLocation>
        <location evidence="1">Membrane</location>
        <topology evidence="1">Multi-pass membrane protein</topology>
    </subcellularLocation>
</comment>
<keyword evidence="6" id="KW-0406">Ion transport</keyword>
<evidence type="ECO:0000256" key="6">
    <source>
        <dbReference type="ARBA" id="ARBA00023065"/>
    </source>
</evidence>
<protein>
    <recommendedName>
        <fullName evidence="12">Aluminum-activated malate transporter</fullName>
    </recommendedName>
</protein>
<keyword evidence="8" id="KW-0407">Ion channel</keyword>
<dbReference type="GO" id="GO:0034220">
    <property type="term" value="P:monoatomic ion transmembrane transport"/>
    <property type="evidence" value="ECO:0007669"/>
    <property type="project" value="UniProtKB-KW"/>
</dbReference>
<evidence type="ECO:0000256" key="8">
    <source>
        <dbReference type="ARBA" id="ARBA00023303"/>
    </source>
</evidence>
<evidence type="ECO:0008006" key="12">
    <source>
        <dbReference type="Google" id="ProtNLM"/>
    </source>
</evidence>
<evidence type="ECO:0000256" key="7">
    <source>
        <dbReference type="ARBA" id="ARBA00023136"/>
    </source>
</evidence>
<dbReference type="AlphaFoldDB" id="A0A2T7CUT2"/>
<dbReference type="PANTHER" id="PTHR31086">
    <property type="entry name" value="ALUMINUM-ACTIVATED MALATE TRANSPORTER 10"/>
    <property type="match status" value="1"/>
</dbReference>
<dbReference type="GO" id="GO:0015743">
    <property type="term" value="P:malate transport"/>
    <property type="evidence" value="ECO:0007669"/>
    <property type="project" value="InterPro"/>
</dbReference>
<dbReference type="GO" id="GO:0016020">
    <property type="term" value="C:membrane"/>
    <property type="evidence" value="ECO:0007669"/>
    <property type="project" value="UniProtKB-SubCell"/>
</dbReference>
<dbReference type="Pfam" id="PF11744">
    <property type="entry name" value="ALMT"/>
    <property type="match status" value="2"/>
</dbReference>
<evidence type="ECO:0000313" key="10">
    <source>
        <dbReference type="EMBL" id="PUZ47099.1"/>
    </source>
</evidence>
<feature type="transmembrane region" description="Helical" evidence="9">
    <location>
        <begin position="88"/>
        <end position="106"/>
    </location>
</feature>
<keyword evidence="7 9" id="KW-0472">Membrane</keyword>
<dbReference type="Proteomes" id="UP000244336">
    <property type="component" value="Chromosome 7"/>
</dbReference>
<keyword evidence="11" id="KW-1185">Reference proteome</keyword>
<keyword evidence="3" id="KW-0813">Transport</keyword>
<keyword evidence="5 9" id="KW-1133">Transmembrane helix</keyword>
<keyword evidence="4 9" id="KW-0812">Transmembrane</keyword>
<dbReference type="InterPro" id="IPR020966">
    <property type="entry name" value="ALMT"/>
</dbReference>
<evidence type="ECO:0000256" key="4">
    <source>
        <dbReference type="ARBA" id="ARBA00022692"/>
    </source>
</evidence>
<name>A0A2T7CUT2_9POAL</name>
<feature type="transmembrane region" description="Helical" evidence="9">
    <location>
        <begin position="113"/>
        <end position="130"/>
    </location>
</feature>
<accession>A0A2T7CUT2</accession>
<proteinExistence type="inferred from homology"/>